<dbReference type="Proteomes" id="UP001213000">
    <property type="component" value="Unassembled WGS sequence"/>
</dbReference>
<reference evidence="1" key="1">
    <citation type="submission" date="2022-07" db="EMBL/GenBank/DDBJ databases">
        <title>Genome Sequence of Leucocoprinus birnbaumii.</title>
        <authorList>
            <person name="Buettner E."/>
        </authorList>
    </citation>
    <scope>NUCLEOTIDE SEQUENCE</scope>
    <source>
        <strain evidence="1">VT141</strain>
    </source>
</reference>
<evidence type="ECO:0000313" key="1">
    <source>
        <dbReference type="EMBL" id="KAJ3567547.1"/>
    </source>
</evidence>
<keyword evidence="2" id="KW-1185">Reference proteome</keyword>
<name>A0AAD5VU25_9AGAR</name>
<protein>
    <recommendedName>
        <fullName evidence="3">F-box domain-containing protein</fullName>
    </recommendedName>
</protein>
<dbReference type="InterPro" id="IPR032675">
    <property type="entry name" value="LRR_dom_sf"/>
</dbReference>
<evidence type="ECO:0008006" key="3">
    <source>
        <dbReference type="Google" id="ProtNLM"/>
    </source>
</evidence>
<evidence type="ECO:0000313" key="2">
    <source>
        <dbReference type="Proteomes" id="UP001213000"/>
    </source>
</evidence>
<dbReference type="Gene3D" id="3.80.10.10">
    <property type="entry name" value="Ribonuclease Inhibitor"/>
    <property type="match status" value="1"/>
</dbReference>
<dbReference type="EMBL" id="JANIEX010000405">
    <property type="protein sequence ID" value="KAJ3567547.1"/>
    <property type="molecule type" value="Genomic_DNA"/>
</dbReference>
<sequence>MNPAPLLRLPPEILDGILALIDNHEDILSFALANKECSQFAIPRHTQYRILRIRHPYPQLWAHLAQRADLASFITHVHITDRNTRILAERKPSTLVSQTVTQSEPDETTRILNMCRAISNMKSLRSFIWEFRMKLPYLPTLLPEHEDAILRALRKSRTLEYLALIGPFGTRAPSYNHDPESKHYPLWRFGNIRFLNLLGDTWVRPAVTYHVLRLLANLAHLEHLQIPLEFSHLHRLTFPDLKTLRLQLLTGASASLDLTRSQFIERHTTLEHLCWFPLALPLLTPEALPDLKRLSTTRHVVECLASVAPPPPTPSSMTFAVFQNLPPITEDPRETNTVIPTPSGSIKRPIECLDVRSLDARSLLDFHQYFLDSTKLRKLKLHTFYDVSDVCQVGDTFPEITWLWLPNAHLPSASAHPKAVELEDLYTIVSHFPRLEVLRGQAIWSAVGNNLDQMHHAIFQLAMRLPNLKQIDHSAYDDNKQAYKRIAIERVVMVEDGKEVEHLNYRVVKPKPRDTWDIFEGSFE</sequence>
<accession>A0AAD5VU25</accession>
<proteinExistence type="predicted"/>
<organism evidence="1 2">
    <name type="scientific">Leucocoprinus birnbaumii</name>
    <dbReference type="NCBI Taxonomy" id="56174"/>
    <lineage>
        <taxon>Eukaryota</taxon>
        <taxon>Fungi</taxon>
        <taxon>Dikarya</taxon>
        <taxon>Basidiomycota</taxon>
        <taxon>Agaricomycotina</taxon>
        <taxon>Agaricomycetes</taxon>
        <taxon>Agaricomycetidae</taxon>
        <taxon>Agaricales</taxon>
        <taxon>Agaricineae</taxon>
        <taxon>Agaricaceae</taxon>
        <taxon>Leucocoprinus</taxon>
    </lineage>
</organism>
<dbReference type="SUPFAM" id="SSF52047">
    <property type="entry name" value="RNI-like"/>
    <property type="match status" value="1"/>
</dbReference>
<comment type="caution">
    <text evidence="1">The sequence shown here is derived from an EMBL/GenBank/DDBJ whole genome shotgun (WGS) entry which is preliminary data.</text>
</comment>
<gene>
    <name evidence="1" type="ORF">NP233_g6299</name>
</gene>
<dbReference type="AlphaFoldDB" id="A0AAD5VU25"/>